<feature type="compositionally biased region" description="Low complexity" evidence="10">
    <location>
        <begin position="3015"/>
        <end position="3031"/>
    </location>
</feature>
<dbReference type="GO" id="GO:0003723">
    <property type="term" value="F:RNA binding"/>
    <property type="evidence" value="ECO:0007669"/>
    <property type="project" value="UniProtKB-UniRule"/>
</dbReference>
<dbReference type="CDD" id="cd12349">
    <property type="entry name" value="RRM2_SHARP"/>
    <property type="match status" value="1"/>
</dbReference>
<keyword evidence="8" id="KW-0539">Nucleus</keyword>
<dbReference type="InterPro" id="IPR012921">
    <property type="entry name" value="SPOC_C"/>
</dbReference>
<comment type="similarity">
    <text evidence="2">Belongs to the RRM Spen family.</text>
</comment>
<feature type="compositionally biased region" description="Low complexity" evidence="10">
    <location>
        <begin position="3392"/>
        <end position="3410"/>
    </location>
</feature>
<feature type="region of interest" description="Disordered" evidence="10">
    <location>
        <begin position="1157"/>
        <end position="1176"/>
    </location>
</feature>
<dbReference type="SUPFAM" id="SSF54928">
    <property type="entry name" value="RNA-binding domain, RBD"/>
    <property type="match status" value="2"/>
</dbReference>
<feature type="region of interest" description="Disordered" evidence="10">
    <location>
        <begin position="1838"/>
        <end position="2438"/>
    </location>
</feature>
<dbReference type="InterPro" id="IPR034173">
    <property type="entry name" value="SHARP_RRM2"/>
</dbReference>
<keyword evidence="7" id="KW-0804">Transcription</keyword>
<keyword evidence="6" id="KW-0175">Coiled coil</keyword>
<feature type="region of interest" description="Disordered" evidence="10">
    <location>
        <begin position="3743"/>
        <end position="3779"/>
    </location>
</feature>
<feature type="compositionally biased region" description="Low complexity" evidence="10">
    <location>
        <begin position="3136"/>
        <end position="3147"/>
    </location>
</feature>
<dbReference type="EMBL" id="LJIJ01000060">
    <property type="protein sequence ID" value="ODN03900.1"/>
    <property type="molecule type" value="Genomic_DNA"/>
</dbReference>
<dbReference type="SMART" id="SM00360">
    <property type="entry name" value="RRM"/>
    <property type="match status" value="3"/>
</dbReference>
<feature type="compositionally biased region" description="Basic and acidic residues" evidence="10">
    <location>
        <begin position="1465"/>
        <end position="1474"/>
    </location>
</feature>
<feature type="compositionally biased region" description="Basic and acidic residues" evidence="10">
    <location>
        <begin position="2264"/>
        <end position="2275"/>
    </location>
</feature>
<dbReference type="SUPFAM" id="SSF100939">
    <property type="entry name" value="SPOC domain-like"/>
    <property type="match status" value="1"/>
</dbReference>
<feature type="compositionally biased region" description="Low complexity" evidence="10">
    <location>
        <begin position="1376"/>
        <end position="1387"/>
    </location>
</feature>
<dbReference type="CDD" id="cd21543">
    <property type="entry name" value="SPOC_SHARP"/>
    <property type="match status" value="1"/>
</dbReference>
<feature type="region of interest" description="Disordered" evidence="10">
    <location>
        <begin position="2789"/>
        <end position="2846"/>
    </location>
</feature>
<feature type="compositionally biased region" description="Low complexity" evidence="10">
    <location>
        <begin position="2012"/>
        <end position="2037"/>
    </location>
</feature>
<feature type="compositionally biased region" description="Basic and acidic residues" evidence="10">
    <location>
        <begin position="2179"/>
        <end position="2206"/>
    </location>
</feature>
<dbReference type="InterPro" id="IPR035979">
    <property type="entry name" value="RBD_domain_sf"/>
</dbReference>
<evidence type="ECO:0000256" key="6">
    <source>
        <dbReference type="ARBA" id="ARBA00023054"/>
    </source>
</evidence>
<feature type="compositionally biased region" description="Basic and acidic residues" evidence="10">
    <location>
        <begin position="2038"/>
        <end position="2053"/>
    </location>
</feature>
<feature type="region of interest" description="Disordered" evidence="10">
    <location>
        <begin position="1188"/>
        <end position="1279"/>
    </location>
</feature>
<feature type="compositionally biased region" description="Basic and acidic residues" evidence="10">
    <location>
        <begin position="1485"/>
        <end position="1501"/>
    </location>
</feature>
<dbReference type="Gene3D" id="2.40.290.10">
    <property type="match status" value="1"/>
</dbReference>
<feature type="compositionally biased region" description="Basic residues" evidence="10">
    <location>
        <begin position="2294"/>
        <end position="2303"/>
    </location>
</feature>
<dbReference type="OrthoDB" id="6407164at2759"/>
<feature type="compositionally biased region" description="Low complexity" evidence="10">
    <location>
        <begin position="3764"/>
        <end position="3775"/>
    </location>
</feature>
<feature type="compositionally biased region" description="Basic residues" evidence="10">
    <location>
        <begin position="1775"/>
        <end position="1786"/>
    </location>
</feature>
<evidence type="ECO:0000256" key="3">
    <source>
        <dbReference type="ARBA" id="ARBA00022553"/>
    </source>
</evidence>
<feature type="compositionally biased region" description="Polar residues" evidence="10">
    <location>
        <begin position="1318"/>
        <end position="1329"/>
    </location>
</feature>
<feature type="region of interest" description="Disordered" evidence="10">
    <location>
        <begin position="528"/>
        <end position="591"/>
    </location>
</feature>
<feature type="region of interest" description="Disordered" evidence="10">
    <location>
        <begin position="1314"/>
        <end position="1817"/>
    </location>
</feature>
<comment type="caution">
    <text evidence="13">The sequence shown here is derived from an EMBL/GenBank/DDBJ whole genome shotgun (WGS) entry which is preliminary data.</text>
</comment>
<dbReference type="PROSITE" id="PS50102">
    <property type="entry name" value="RRM"/>
    <property type="match status" value="2"/>
</dbReference>
<feature type="non-terminal residue" evidence="13">
    <location>
        <position position="1"/>
    </location>
</feature>
<dbReference type="OMA" id="CLHEVPP"/>
<evidence type="ECO:0000313" key="13">
    <source>
        <dbReference type="EMBL" id="ODN03900.1"/>
    </source>
</evidence>
<feature type="compositionally biased region" description="Basic and acidic residues" evidence="10">
    <location>
        <begin position="1689"/>
        <end position="1704"/>
    </location>
</feature>
<feature type="compositionally biased region" description="Low complexity" evidence="10">
    <location>
        <begin position="2055"/>
        <end position="2069"/>
    </location>
</feature>
<feature type="region of interest" description="Disordered" evidence="10">
    <location>
        <begin position="3130"/>
        <end position="3150"/>
    </location>
</feature>
<feature type="compositionally biased region" description="Pro residues" evidence="10">
    <location>
        <begin position="2837"/>
        <end position="2846"/>
    </location>
</feature>
<feature type="compositionally biased region" description="Basic and acidic residues" evidence="10">
    <location>
        <begin position="1567"/>
        <end position="1578"/>
    </location>
</feature>
<feature type="compositionally biased region" description="Polar residues" evidence="10">
    <location>
        <begin position="781"/>
        <end position="791"/>
    </location>
</feature>
<feature type="region of interest" description="Disordered" evidence="10">
    <location>
        <begin position="2560"/>
        <end position="2580"/>
    </location>
</feature>
<feature type="region of interest" description="Disordered" evidence="10">
    <location>
        <begin position="1111"/>
        <end position="1142"/>
    </location>
</feature>
<feature type="region of interest" description="Disordered" evidence="10">
    <location>
        <begin position="2866"/>
        <end position="2900"/>
    </location>
</feature>
<feature type="compositionally biased region" description="Basic residues" evidence="10">
    <location>
        <begin position="2207"/>
        <end position="2224"/>
    </location>
</feature>
<gene>
    <name evidence="13" type="ORF">Ocin01_02796</name>
</gene>
<dbReference type="InterPro" id="IPR012677">
    <property type="entry name" value="Nucleotide-bd_a/b_plait_sf"/>
</dbReference>
<feature type="region of interest" description="Disordered" evidence="10">
    <location>
        <begin position="1"/>
        <end position="20"/>
    </location>
</feature>
<dbReference type="Gene3D" id="3.30.70.330">
    <property type="match status" value="2"/>
</dbReference>
<feature type="compositionally biased region" description="Low complexity" evidence="10">
    <location>
        <begin position="563"/>
        <end position="574"/>
    </location>
</feature>
<evidence type="ECO:0000259" key="11">
    <source>
        <dbReference type="PROSITE" id="PS50102"/>
    </source>
</evidence>
<feature type="compositionally biased region" description="Polar residues" evidence="10">
    <location>
        <begin position="865"/>
        <end position="875"/>
    </location>
</feature>
<feature type="compositionally biased region" description="Basic residues" evidence="10">
    <location>
        <begin position="7"/>
        <end position="17"/>
    </location>
</feature>
<feature type="region of interest" description="Disordered" evidence="10">
    <location>
        <begin position="3325"/>
        <end position="3363"/>
    </location>
</feature>
<dbReference type="FunFam" id="3.30.70.330:FF:000088">
    <property type="entry name" value="msx2-interacting protein-like isoform X1"/>
    <property type="match status" value="1"/>
</dbReference>
<evidence type="ECO:0000256" key="9">
    <source>
        <dbReference type="PROSITE-ProRule" id="PRU00176"/>
    </source>
</evidence>
<feature type="compositionally biased region" description="Low complexity" evidence="10">
    <location>
        <begin position="1646"/>
        <end position="1657"/>
    </location>
</feature>
<feature type="region of interest" description="Disordered" evidence="10">
    <location>
        <begin position="3657"/>
        <end position="3686"/>
    </location>
</feature>
<keyword evidence="5" id="KW-0805">Transcription regulation</keyword>
<feature type="compositionally biased region" description="Low complexity" evidence="10">
    <location>
        <begin position="1197"/>
        <end position="1210"/>
    </location>
</feature>
<feature type="compositionally biased region" description="Basic and acidic residues" evidence="10">
    <location>
        <begin position="2304"/>
        <end position="2322"/>
    </location>
</feature>
<feature type="compositionally biased region" description="Low complexity" evidence="10">
    <location>
        <begin position="1666"/>
        <end position="1686"/>
    </location>
</feature>
<feature type="region of interest" description="Disordered" evidence="10">
    <location>
        <begin position="623"/>
        <end position="818"/>
    </location>
</feature>
<feature type="compositionally biased region" description="Basic and acidic residues" evidence="10">
    <location>
        <begin position="1851"/>
        <end position="1864"/>
    </location>
</feature>
<feature type="compositionally biased region" description="Low complexity" evidence="10">
    <location>
        <begin position="3556"/>
        <end position="3568"/>
    </location>
</feature>
<feature type="compositionally biased region" description="Polar residues" evidence="10">
    <location>
        <begin position="1215"/>
        <end position="1224"/>
    </location>
</feature>
<feature type="region of interest" description="Disordered" evidence="10">
    <location>
        <begin position="105"/>
        <end position="126"/>
    </location>
</feature>
<feature type="compositionally biased region" description="Low complexity" evidence="10">
    <location>
        <begin position="917"/>
        <end position="937"/>
    </location>
</feature>
<reference evidence="13 14" key="1">
    <citation type="journal article" date="2016" name="Genome Biol. Evol.">
        <title>Gene Family Evolution Reflects Adaptation to Soil Environmental Stressors in the Genome of the Collembolan Orchesella cincta.</title>
        <authorList>
            <person name="Faddeeva-Vakhrusheva A."/>
            <person name="Derks M.F."/>
            <person name="Anvar S.Y."/>
            <person name="Agamennone V."/>
            <person name="Suring W."/>
            <person name="Smit S."/>
            <person name="van Straalen N.M."/>
            <person name="Roelofs D."/>
        </authorList>
    </citation>
    <scope>NUCLEOTIDE SEQUENCE [LARGE SCALE GENOMIC DNA]</scope>
    <source>
        <tissue evidence="13">Mixed pool</tissue>
    </source>
</reference>
<feature type="compositionally biased region" description="Basic and acidic residues" evidence="10">
    <location>
        <begin position="1630"/>
        <end position="1645"/>
    </location>
</feature>
<feature type="compositionally biased region" description="Low complexity" evidence="10">
    <location>
        <begin position="2124"/>
        <end position="2141"/>
    </location>
</feature>
<feature type="compositionally biased region" description="Low complexity" evidence="10">
    <location>
        <begin position="763"/>
        <end position="780"/>
    </location>
</feature>
<feature type="region of interest" description="Disordered" evidence="10">
    <location>
        <begin position="2651"/>
        <end position="2726"/>
    </location>
</feature>
<feature type="compositionally biased region" description="Polar residues" evidence="10">
    <location>
        <begin position="623"/>
        <end position="643"/>
    </location>
</feature>
<feature type="compositionally biased region" description="Polar residues" evidence="10">
    <location>
        <begin position="1111"/>
        <end position="1124"/>
    </location>
</feature>
<feature type="compositionally biased region" description="Pro residues" evidence="10">
    <location>
        <begin position="1165"/>
        <end position="1174"/>
    </location>
</feature>
<dbReference type="FunFam" id="2.40.290.10:FF:000002">
    <property type="entry name" value="Spen family transcriptional repressor"/>
    <property type="match status" value="1"/>
</dbReference>
<feature type="compositionally biased region" description="Low complexity" evidence="10">
    <location>
        <begin position="3325"/>
        <end position="3351"/>
    </location>
</feature>
<evidence type="ECO:0000259" key="12">
    <source>
        <dbReference type="PROSITE" id="PS50917"/>
    </source>
</evidence>
<evidence type="ECO:0000256" key="7">
    <source>
        <dbReference type="ARBA" id="ARBA00023163"/>
    </source>
</evidence>
<dbReference type="InterPro" id="IPR016194">
    <property type="entry name" value="SPOC-like_C_dom_sf"/>
</dbReference>
<feature type="compositionally biased region" description="Basic residues" evidence="10">
    <location>
        <begin position="1948"/>
        <end position="1958"/>
    </location>
</feature>
<feature type="compositionally biased region" description="Polar residues" evidence="10">
    <location>
        <begin position="2073"/>
        <end position="2093"/>
    </location>
</feature>
<feature type="compositionally biased region" description="Low complexity" evidence="10">
    <location>
        <begin position="1548"/>
        <end position="1564"/>
    </location>
</feature>
<feature type="compositionally biased region" description="Low complexity" evidence="10">
    <location>
        <begin position="1606"/>
        <end position="1629"/>
    </location>
</feature>
<feature type="compositionally biased region" description="Basic residues" evidence="10">
    <location>
        <begin position="2353"/>
        <end position="2368"/>
    </location>
</feature>
<feature type="compositionally biased region" description="Basic and acidic residues" evidence="10">
    <location>
        <begin position="1388"/>
        <end position="1422"/>
    </location>
</feature>
<feature type="domain" description="RRM" evidence="11">
    <location>
        <begin position="242"/>
        <end position="313"/>
    </location>
</feature>
<feature type="region of interest" description="Disordered" evidence="10">
    <location>
        <begin position="915"/>
        <end position="941"/>
    </location>
</feature>
<dbReference type="PANTHER" id="PTHR23189">
    <property type="entry name" value="RNA RECOGNITION MOTIF-CONTAINING"/>
    <property type="match status" value="1"/>
</dbReference>
<feature type="compositionally biased region" description="Basic and acidic residues" evidence="10">
    <location>
        <begin position="2692"/>
        <end position="2701"/>
    </location>
</feature>
<feature type="compositionally biased region" description="Basic and acidic residues" evidence="10">
    <location>
        <begin position="1874"/>
        <end position="1890"/>
    </location>
</feature>
<keyword evidence="14" id="KW-1185">Reference proteome</keyword>
<dbReference type="GO" id="GO:0005634">
    <property type="term" value="C:nucleus"/>
    <property type="evidence" value="ECO:0007669"/>
    <property type="project" value="UniProtKB-SubCell"/>
</dbReference>
<feature type="compositionally biased region" description="Polar residues" evidence="10">
    <location>
        <begin position="799"/>
        <end position="817"/>
    </location>
</feature>
<feature type="region of interest" description="Disordered" evidence="10">
    <location>
        <begin position="3059"/>
        <end position="3112"/>
    </location>
</feature>
<evidence type="ECO:0008006" key="15">
    <source>
        <dbReference type="Google" id="ProtNLM"/>
    </source>
</evidence>
<feature type="compositionally biased region" description="Polar residues" evidence="10">
    <location>
        <begin position="2279"/>
        <end position="2288"/>
    </location>
</feature>
<feature type="compositionally biased region" description="Basic residues" evidence="10">
    <location>
        <begin position="1593"/>
        <end position="1605"/>
    </location>
</feature>
<feature type="region of interest" description="Disordered" evidence="10">
    <location>
        <begin position="848"/>
        <end position="891"/>
    </location>
</feature>
<evidence type="ECO:0000256" key="4">
    <source>
        <dbReference type="ARBA" id="ARBA00022884"/>
    </source>
</evidence>
<dbReference type="InterPro" id="IPR010912">
    <property type="entry name" value="SPOC_met"/>
</dbReference>
<feature type="compositionally biased region" description="Low complexity" evidence="10">
    <location>
        <begin position="644"/>
        <end position="657"/>
    </location>
</feature>
<feature type="region of interest" description="Disordered" evidence="10">
    <location>
        <begin position="3505"/>
        <end position="3576"/>
    </location>
</feature>
<dbReference type="InterPro" id="IPR000504">
    <property type="entry name" value="RRM_dom"/>
</dbReference>
<comment type="subcellular location">
    <subcellularLocation>
        <location evidence="1">Nucleus</location>
    </subcellularLocation>
</comment>
<feature type="compositionally biased region" description="Gly residues" evidence="10">
    <location>
        <begin position="1759"/>
        <end position="1769"/>
    </location>
</feature>
<sequence length="3954" mass="427681">RGTSTTSHHHHQHHRRPPNTAELHAAIKIRNLPIRSSDTSLKDGLYHAYKKHGKVAWVRVIGSGADRYAIVCFKSQEYAAKAVQSSQDKQFFGCKIQVTPYYTGKGEESVGGTDEESRGPGEEESSFPTRTVLITSLDSSVTVSELKSAFDQYGDIVVSIPQTSKDIGNNNFERAWEEHTVYCNLGLVFVVLQNIDIRKQGSSTHAVCEFLDIASAIRAKWGRHVFKSREARISFFRNPPTNALLLDGTAGVTEKQVMSHCCQYGAIKRVDMDPERFLALVQYEEISSAETAIRELGNWAIKGKKLDIDFASQEVIRRYLERLDPGLSNSSLSICGSSSPSSNPIAALNAGVFKDAASRKARSRLGEYLGDEDGVKSGYNSYRYNDDAFLNYKENSKVLGCIVLMFFYYGLIRNELDNDSKPMTTVKLLDESSPPSTLNASRILSGREPHENLNSTVDHHGYKRLEHSTDSQRNAAVCTKSGGKERTEKFSSSGSIKIDLSCHETDSAIVTSSSDIIAVENSDTDVHSNFTGSSASGDEKVGSFEPATKHRKSSSENVSSILTTTTVDGVSSTSPEPKSEIVSTSADPGVGIGTDSVARYLNDAVATDSQKRVVDCKIRRTSADSGNHLNSSPESNVLHSNQDNESVPSSKSVVNNSKKSELVRPPTAVASNSQGTEDSDDRPGTPLCDENPEGFDAPALSSPSLKSDSATPPPRSKPEPTTPSEVPKAAVVVKTPSTIPVKDPKSSSSSSSCSGNTAKKVVSPTISPSSGASSSVMLSSTNDTSIFSPFNESPEIPTYSRSSTNVFENSNTPSQCNVKKDRADDIISCVGGGGAVSSEPIIITEQVTSVQEVKAKSEVVENDESASGTGFSSDSEGGLSPRHSPTADSLEQRVKNLCEKYDTWDGNRKILKHTPVSHSPLLSNSSSQDVNGSSSSSKPDSLIDKIKQTIPHFTGPSDIGRTVLAKKTIFDEDCERLVNYSEKYETKPSALLTTTTNWKLPTLSRSASCSSTSSAQFLGQTSPLAVVSSNCLPPLSSPVCISPVSGSFNGTSSSSSSKPHTPIVSSPSYSPSLSSAIVGKNAPEKVKDLNANVTPQLNRSIGQVVQKSFSIPSSNKPSTLSSLGVPSCSGSTKLSTSPPSLPITVKALNDTLTTASTSAGVTKPEQPPLHPPLLSPHGIRVERSLSLESRKNSPAVPSGFQSSFPSSGPSLPDTPVSSDSSRTVTPRRISVEPTSSAVTSLDAKLNLQISNEKSSDAPPPPPPSETTREKPAMKAVNPMNTLTSKKSELSSLKDEISAKVQPVHQETTVAVVATVQTPLLTSRNEVINTSSSKESSKKDKDKKRRSSGGSTPVSSGGAAGGGGHQSGPSNMKSDSHSNQGGSTSSSRSSKDKEERSSRKEKESKGDTSTKSGESSKNEESHHSSGGSSSHHKKEKRDKEKEHRDNSGDRASFSTSMSKDSHSHKRDRDNKESSKAKRRLSSQENDQERKKPKVDKEPEQSGHHHHRSSKGSESKDSRESAKDSSSISKDKLSSKDRSEKESSSKPEKTSSSSGSSSGPAKESLSNAEPKREKSDGRERDHHHKSKSSSSSSSSKHHSSSSHHQVQKSRSSTDGHSSSSTHKQDSSMTKDSSYKKDKEKEKEKFSGKENSASSSSSKSLSKHHSHVSSHSGSSSSKSKEGTSSSKSNKSSRKDRDKPKQEQRHPSSLDSDADGENNDAQKEHSTSSSHLEHSSERRSESKSERSEKRDSEGKRDRHKSGGGDSLSGMGGGDSDKSKSRKKEPKKRRRLVVEDSGSSDSDGPVNLLDDETEEEKKHHSIFDVVIDYSDYYVSMYDKVKRSNRACKNNTAAQKQQEEEKRKLEKVSESFKQLKQSRAKREEKKRSTSIEERKSMSNSSSDEGSHIDPMNEFDLEQHHRRHLESRQQLGSDKAQSSDDEERAKSSMSSSTKSKSKRKMKNKSSRKDDEKSRKRAKRSNKSPSRPNIYSSSTLFSHSDDDSQGSSTHPPDQKKKKLSSSSIGRHPISSLASSNNLSFSGSTKSSDESHSEAENSERKKMSASSMSSSSKPSTKPYVSFSDQLSNHQSKYNAHNIYSDSDSSDAERGEQNVLHKTPPPPPPPPQTPTQPPVQVHSVSVPQPQQQQQPHKTKLKEKSTKQKSRKQPLFDSTDSSENENEPVAQPVNKEKKSKDKEREPGREKSNKSRDRDKENKNKKRHRSHKSSSLKSRKQYYIPGEASGDGASHNLEKRESGATMEELFGPMTSSSDSDDARESDHERPKTPTVVLTTPSSCDDSVVGKKPKSTRHHSEKSERFSISSRHSESHSVDADESEISTAHHAHPAPPQPQSSASALTKSPEKKKKKHHKEKRSKRSSTHEGTPLSSQSSFAKQESSKSKPESVDYDALFNSPAASPVSELKIDSDYVPSDKAPSLSPTLPKNKETAVVLVPPVPDIAIRAPTPTPLPPPTPTPVLVLKPDPEIIDQCEKEMRGMFSSDDDEDDEKLKITDAITDAIRASADEQDIVVETTREIKEEMDPEWKRKEEEEKKLSCLVEQDKAIESIVLLERKSPPPPSTNPEDEVVKDDIPKDSATISQEETDVAVATILETLGVDEEVDDGADGLPTTVSEAKPLIVVAPTLPVPALSPPTLRIVEDAPKPVETSEAIDETASAVATIPPPDNVDDTKDEDRDEPDPWTYDDNRSPKELQIDEGDDVEEVREEEPQPPPVPAVVPAVEKPVVLNIPRTPTPPAKVQPPAPFEEVSVDAAAETTTTTIKNKVEAAKIPDIPDVPVKISLPTYKKESSSKAGDIYEFHDSDDDKSEKRSEKRSEKSHITHTTRHTPPMISPPAKSPVVQAPPPPVVVAAAPEIKIPSPPVSLPMPVLQPQQPPPLPSAEPEKPPSILLVSQPPPPPVVVQLPPPPPVVQLPPPPPVVVSVPIPTPTAPTTTIPVVVPMQVPPPPPVPVTTIPTSVPSSVISGLVHLPPPPIVTQVSSAVASVVSSVVSSMVANMEAAPVSVSAVQSSSTPLPLTPPSASAKSTPPPPPVATRSTIDEAIDEVIRKLHNGDLPFAESPMPAPVAQPAQRAGRRSRSRSKDSPDENASVTRMVNRPEPQRHGSNQVLGVIGGHQVDTQVPKVGKFGNSELDPNKTTTTTKDPNKLETLIDPQTGILTPMLHSDEGQYVPIMGQPNDPQGRILQAGMHQMPQINMANRHTPTVISRIMERDPMTTRASILEKHTPLLPHQQIPMTKHEGLSAMLAQQQRKSNEPPTTFAFQPQGSPIRAHMALSNAPSIMQPSVSQPPPLSSVGGAILRAVNVSYAMPVSHHSKVTTVVSSIGNPSPTGIPNNNNQGPPQGSFQPGHPPGSRGVFVATGVPSGVFQHQQPQILQLTTNKPPERQSPRPSSRHTPGPGPVVQTPTSQGGKPELVHLPEIPMATTVTKINAGEEQQRKSAIMQNMPNVVLTSTPGSIPTGPPYLIRTVVSSPSSQIPMTQQQIQQHRTLQEAFLRSAGEGGIRLTTGKDDLNEHGPRPNELMHGATLHPPAHSPKPGRVPMPHEQLPAHTNQQQQQRGIPQQHRPQYETPGADMRLIPGHARLTSEGPHYGQPEHPSSFSPHYISANIPNHVIGHQPPTFQLRHDKPGMPSDGKVQQMITNDPKGPAIITVVERPPSHNVPPHLSSPHGNEQRSADSPSIGAVFPGQRQLYQTSGLPQQQHPTSQVISNMYAELDGRPFAHSPSYMQYDSRAISVAAAAAAAMEQERERPKGTSSPMDPPYRLSRSPPSSLNSGEAGLQGDSLLLLLQRYPIMWQGLLALKNDSAAVQMHFVSGSMNVARDSLPSHPDGSIPPLRISQRMRLEPNQLDGVARKLQINAEHCMLLALPCGRDHMDVLHQSNNLRQGFITYLQLKQAAGIVNICHPDTQQAAYVIHIFPSCDFANENLAKIAPDLLSGVADIAHLLIVIATV</sequence>
<feature type="compositionally biased region" description="Basic and acidic residues" evidence="10">
    <location>
        <begin position="2792"/>
        <end position="2807"/>
    </location>
</feature>
<feature type="compositionally biased region" description="Low complexity" evidence="10">
    <location>
        <begin position="1129"/>
        <end position="1142"/>
    </location>
</feature>
<evidence type="ECO:0000256" key="8">
    <source>
        <dbReference type="ARBA" id="ARBA00023242"/>
    </source>
</evidence>
<feature type="compositionally biased region" description="Polar residues" evidence="10">
    <location>
        <begin position="1981"/>
        <end position="1990"/>
    </location>
</feature>
<feature type="compositionally biased region" description="Low complexity" evidence="10">
    <location>
        <begin position="1347"/>
        <end position="1356"/>
    </location>
</feature>
<evidence type="ECO:0000256" key="10">
    <source>
        <dbReference type="SAM" id="MobiDB-lite"/>
    </source>
</evidence>
<dbReference type="PROSITE" id="PS50917">
    <property type="entry name" value="SPOC"/>
    <property type="match status" value="1"/>
</dbReference>
<feature type="compositionally biased region" description="Basic and acidic residues" evidence="10">
    <location>
        <begin position="3510"/>
        <end position="3521"/>
    </location>
</feature>
<feature type="compositionally biased region" description="Basic and acidic residues" evidence="10">
    <location>
        <begin position="1509"/>
        <end position="1547"/>
    </location>
</feature>
<organism evidence="13 14">
    <name type="scientific">Orchesella cincta</name>
    <name type="common">Springtail</name>
    <name type="synonym">Podura cincta</name>
    <dbReference type="NCBI Taxonomy" id="48709"/>
    <lineage>
        <taxon>Eukaryota</taxon>
        <taxon>Metazoa</taxon>
        <taxon>Ecdysozoa</taxon>
        <taxon>Arthropoda</taxon>
        <taxon>Hexapoda</taxon>
        <taxon>Collembola</taxon>
        <taxon>Entomobryomorpha</taxon>
        <taxon>Entomobryoidea</taxon>
        <taxon>Orchesellidae</taxon>
        <taxon>Orchesellinae</taxon>
        <taxon>Orchesella</taxon>
    </lineage>
</organism>
<keyword evidence="3" id="KW-0597">Phosphoprotein</keyword>
<feature type="compositionally biased region" description="Basic and acidic residues" evidence="10">
    <location>
        <begin position="2813"/>
        <end position="2826"/>
    </location>
</feature>
<evidence type="ECO:0000256" key="5">
    <source>
        <dbReference type="ARBA" id="ARBA00023015"/>
    </source>
</evidence>
<dbReference type="Pfam" id="PF07744">
    <property type="entry name" value="SPOC"/>
    <property type="match status" value="1"/>
</dbReference>
<name>A0A1D2NF48_ORCCI</name>
<feature type="domain" description="SPOC" evidence="12">
    <location>
        <begin position="3787"/>
        <end position="3954"/>
    </location>
</feature>
<feature type="region of interest" description="Disordered" evidence="10">
    <location>
        <begin position="467"/>
        <end position="490"/>
    </location>
</feature>
<dbReference type="Proteomes" id="UP000094527">
    <property type="component" value="Unassembled WGS sequence"/>
</dbReference>
<accession>A0A1D2NF48</accession>
<evidence type="ECO:0000313" key="14">
    <source>
        <dbReference type="Proteomes" id="UP000094527"/>
    </source>
</evidence>
<dbReference type="STRING" id="48709.A0A1D2NF48"/>
<keyword evidence="4 9" id="KW-0694">RNA-binding</keyword>
<feature type="compositionally biased region" description="Basic and acidic residues" evidence="10">
    <location>
        <begin position="1436"/>
        <end position="1447"/>
    </location>
</feature>
<feature type="compositionally biased region" description="Pro residues" evidence="10">
    <location>
        <begin position="2109"/>
        <end position="2123"/>
    </location>
</feature>
<evidence type="ECO:0000256" key="1">
    <source>
        <dbReference type="ARBA" id="ARBA00004123"/>
    </source>
</evidence>
<feature type="compositionally biased region" description="Basic and acidic residues" evidence="10">
    <location>
        <begin position="1716"/>
        <end position="1758"/>
    </location>
</feature>
<feature type="compositionally biased region" description="Basic residues" evidence="10">
    <location>
        <begin position="2142"/>
        <end position="2157"/>
    </location>
</feature>
<feature type="domain" description="RRM" evidence="11">
    <location>
        <begin position="25"/>
        <end position="103"/>
    </location>
</feature>
<protein>
    <recommendedName>
        <fullName evidence="15">Protein split ends</fullName>
    </recommendedName>
</protein>
<proteinExistence type="inferred from homology"/>
<feature type="compositionally biased region" description="Acidic residues" evidence="10">
    <location>
        <begin position="2702"/>
        <end position="2713"/>
    </location>
</feature>
<feature type="region of interest" description="Disordered" evidence="10">
    <location>
        <begin position="3015"/>
        <end position="3041"/>
    </location>
</feature>
<feature type="region of interest" description="Disordered" evidence="10">
    <location>
        <begin position="3382"/>
        <end position="3416"/>
    </location>
</feature>
<evidence type="ECO:0000256" key="2">
    <source>
        <dbReference type="ARBA" id="ARBA00005387"/>
    </source>
</evidence>